<dbReference type="Pfam" id="PF00440">
    <property type="entry name" value="TetR_N"/>
    <property type="match status" value="1"/>
</dbReference>
<dbReference type="InterPro" id="IPR049513">
    <property type="entry name" value="TetR_C_40"/>
</dbReference>
<feature type="compositionally biased region" description="Polar residues" evidence="5">
    <location>
        <begin position="18"/>
        <end position="32"/>
    </location>
</feature>
<organism evidence="7">
    <name type="scientific">Gordonia sp. MP11Mi</name>
    <dbReference type="NCBI Taxonomy" id="3022769"/>
    <lineage>
        <taxon>Bacteria</taxon>
        <taxon>Bacillati</taxon>
        <taxon>Actinomycetota</taxon>
        <taxon>Actinomycetes</taxon>
        <taxon>Mycobacteriales</taxon>
        <taxon>Gordoniaceae</taxon>
        <taxon>Gordonia</taxon>
    </lineage>
</organism>
<evidence type="ECO:0000256" key="2">
    <source>
        <dbReference type="ARBA" id="ARBA00023125"/>
    </source>
</evidence>
<dbReference type="GO" id="GO:0000976">
    <property type="term" value="F:transcription cis-regulatory region binding"/>
    <property type="evidence" value="ECO:0007669"/>
    <property type="project" value="TreeGrafter"/>
</dbReference>
<feature type="domain" description="HTH tetR-type" evidence="6">
    <location>
        <begin position="40"/>
        <end position="100"/>
    </location>
</feature>
<dbReference type="PANTHER" id="PTHR30055:SF234">
    <property type="entry name" value="HTH-TYPE TRANSCRIPTIONAL REGULATOR BETI"/>
    <property type="match status" value="1"/>
</dbReference>
<keyword evidence="2 4" id="KW-0238">DNA-binding</keyword>
<evidence type="ECO:0000256" key="1">
    <source>
        <dbReference type="ARBA" id="ARBA00023015"/>
    </source>
</evidence>
<feature type="compositionally biased region" description="Basic residues" evidence="5">
    <location>
        <begin position="1"/>
        <end position="10"/>
    </location>
</feature>
<dbReference type="EMBL" id="CP128986">
    <property type="protein sequence ID" value="WOC12711.1"/>
    <property type="molecule type" value="Genomic_DNA"/>
</dbReference>
<proteinExistence type="predicted"/>
<evidence type="ECO:0000256" key="5">
    <source>
        <dbReference type="SAM" id="MobiDB-lite"/>
    </source>
</evidence>
<feature type="region of interest" description="Disordered" evidence="5">
    <location>
        <begin position="222"/>
        <end position="250"/>
    </location>
</feature>
<name>A0AA97CUL8_9ACTN</name>
<dbReference type="InterPro" id="IPR001647">
    <property type="entry name" value="HTH_TetR"/>
</dbReference>
<sequence length="250" mass="26898">MGYQRNTRRRPASDRADTLTTMVSESRTTTPRGRTERQRVRNRRKLVSAAAELLATVGPEGLTVTAVTARADLGTGTFYNYFQTREEITAAVVHDALASLGVRLDSLTDSMTDPAEICSCAMRHMVASAVSDPLWGWLLVRLGVAQQELRDTIGPLHSRDVQKGVEAGRFSIPDATVATAIYFGGLLATIQSELSGAASDDPGSAFAEYMLRAFGLPDEEAHEIASRPLPPLPELADDHGPLGPPPVRAS</sequence>
<accession>A0AA97CUL8</accession>
<dbReference type="Pfam" id="PF21306">
    <property type="entry name" value="TetR_C_40"/>
    <property type="match status" value="1"/>
</dbReference>
<dbReference type="InterPro" id="IPR050109">
    <property type="entry name" value="HTH-type_TetR-like_transc_reg"/>
</dbReference>
<keyword evidence="3" id="KW-0804">Transcription</keyword>
<evidence type="ECO:0000256" key="3">
    <source>
        <dbReference type="ARBA" id="ARBA00023163"/>
    </source>
</evidence>
<evidence type="ECO:0000313" key="7">
    <source>
        <dbReference type="EMBL" id="WOC12711.1"/>
    </source>
</evidence>
<dbReference type="InterPro" id="IPR009057">
    <property type="entry name" value="Homeodomain-like_sf"/>
</dbReference>
<dbReference type="GO" id="GO:0003700">
    <property type="term" value="F:DNA-binding transcription factor activity"/>
    <property type="evidence" value="ECO:0007669"/>
    <property type="project" value="TreeGrafter"/>
</dbReference>
<feature type="DNA-binding region" description="H-T-H motif" evidence="4">
    <location>
        <begin position="63"/>
        <end position="82"/>
    </location>
</feature>
<dbReference type="PROSITE" id="PS50977">
    <property type="entry name" value="HTH_TETR_2"/>
    <property type="match status" value="1"/>
</dbReference>
<evidence type="ECO:0000256" key="4">
    <source>
        <dbReference type="PROSITE-ProRule" id="PRU00335"/>
    </source>
</evidence>
<protein>
    <recommendedName>
        <fullName evidence="6">HTH tetR-type domain-containing protein</fullName>
    </recommendedName>
</protein>
<keyword evidence="1" id="KW-0805">Transcription regulation</keyword>
<reference evidence="7" key="1">
    <citation type="submission" date="2023-06" db="EMBL/GenBank/DDBJ databases">
        <title>Gordonia sp. nov. and Pseudochrobactrum sp. nov., two species isolated from the burying beetle Nicrophorus vespilloides.</title>
        <authorList>
            <person name="Poehlein A."/>
            <person name="Guzman J."/>
            <person name="Daniel R."/>
            <person name="Vilcinskas A."/>
        </authorList>
    </citation>
    <scope>NUCLEOTIDE SEQUENCE</scope>
    <source>
        <strain evidence="7">MP11Mi</strain>
    </source>
</reference>
<dbReference type="SUPFAM" id="SSF46689">
    <property type="entry name" value="Homeodomain-like"/>
    <property type="match status" value="1"/>
</dbReference>
<gene>
    <name evidence="7" type="ORF">MP11Mi_18020</name>
</gene>
<evidence type="ECO:0000259" key="6">
    <source>
        <dbReference type="PROSITE" id="PS50977"/>
    </source>
</evidence>
<dbReference type="PANTHER" id="PTHR30055">
    <property type="entry name" value="HTH-TYPE TRANSCRIPTIONAL REGULATOR RUTR"/>
    <property type="match status" value="1"/>
</dbReference>
<feature type="region of interest" description="Disordered" evidence="5">
    <location>
        <begin position="1"/>
        <end position="37"/>
    </location>
</feature>
<dbReference type="AlphaFoldDB" id="A0AA97CUL8"/>
<dbReference type="Gene3D" id="1.10.357.10">
    <property type="entry name" value="Tetracycline Repressor, domain 2"/>
    <property type="match status" value="1"/>
</dbReference>